<organism evidence="1 2">
    <name type="scientific">Facklamia languida CCUG 37842</name>
    <dbReference type="NCBI Taxonomy" id="883113"/>
    <lineage>
        <taxon>Bacteria</taxon>
        <taxon>Bacillati</taxon>
        <taxon>Bacillota</taxon>
        <taxon>Bacilli</taxon>
        <taxon>Lactobacillales</taxon>
        <taxon>Aerococcaceae</taxon>
        <taxon>Facklamia</taxon>
    </lineage>
</organism>
<reference evidence="1 2" key="1">
    <citation type="submission" date="2012-01" db="EMBL/GenBank/DDBJ databases">
        <title>The Genome Sequence of Facklamia languida CCUG 37842.</title>
        <authorList>
            <consortium name="The Broad Institute Genome Sequencing Platform"/>
            <person name="Earl A."/>
            <person name="Ward D."/>
            <person name="Feldgarden M."/>
            <person name="Gevers D."/>
            <person name="Huys G."/>
            <person name="Young S.K."/>
            <person name="Zeng Q."/>
            <person name="Gargeya S."/>
            <person name="Fitzgerald M."/>
            <person name="Haas B."/>
            <person name="Abouelleil A."/>
            <person name="Alvarado L."/>
            <person name="Arachchi H.M."/>
            <person name="Berlin A."/>
            <person name="Chapman S.B."/>
            <person name="Gearin G."/>
            <person name="Goldberg J."/>
            <person name="Griggs A."/>
            <person name="Gujja S."/>
            <person name="Hansen M."/>
            <person name="Heiman D."/>
            <person name="Howarth C."/>
            <person name="Larimer J."/>
            <person name="Lui A."/>
            <person name="MacDonald P.J.P."/>
            <person name="McCowen C."/>
            <person name="Montmayeur A."/>
            <person name="Murphy C."/>
            <person name="Neiman D."/>
            <person name="Pearson M."/>
            <person name="Priest M."/>
            <person name="Roberts A."/>
            <person name="Saif S."/>
            <person name="Shea T."/>
            <person name="Sisk P."/>
            <person name="Stolte C."/>
            <person name="Sykes S."/>
            <person name="Wortman J."/>
            <person name="Nusbaum C."/>
            <person name="Birren B."/>
        </authorList>
    </citation>
    <scope>NUCLEOTIDE SEQUENCE [LARGE SCALE GENOMIC DNA]</scope>
    <source>
        <strain evidence="1 2">CCUG 37842</strain>
    </source>
</reference>
<comment type="caution">
    <text evidence="1">The sequence shown here is derived from an EMBL/GenBank/DDBJ whole genome shotgun (WGS) entry which is preliminary data.</text>
</comment>
<dbReference type="AlphaFoldDB" id="H3NKH3"/>
<dbReference type="HOGENOM" id="CLU_2716453_0_0_9"/>
<proteinExistence type="predicted"/>
<gene>
    <name evidence="1" type="ORF">HMPREF9708_01362</name>
</gene>
<name>H3NKH3_9LACT</name>
<evidence type="ECO:0000313" key="2">
    <source>
        <dbReference type="Proteomes" id="UP000006190"/>
    </source>
</evidence>
<evidence type="ECO:0000313" key="1">
    <source>
        <dbReference type="EMBL" id="EHR36356.1"/>
    </source>
</evidence>
<sequence>MIKGNHPPTQACPNFCHSAPLKDGPQPLIDLPQATYALQNHQGPRPSDEKWAGSFEARLKDSKLSKYRSVTA</sequence>
<dbReference type="Proteomes" id="UP000006190">
    <property type="component" value="Unassembled WGS sequence"/>
</dbReference>
<keyword evidence="2" id="KW-1185">Reference proteome</keyword>
<dbReference type="EMBL" id="AGEG01000015">
    <property type="protein sequence ID" value="EHR36356.1"/>
    <property type="molecule type" value="Genomic_DNA"/>
</dbReference>
<dbReference type="PATRIC" id="fig|883113.3.peg.1359"/>
<protein>
    <submittedName>
        <fullName evidence="1">Uncharacterized protein</fullName>
    </submittedName>
</protein>
<accession>H3NKH3</accession>